<dbReference type="Gene3D" id="2.60.40.4370">
    <property type="match status" value="1"/>
</dbReference>
<organism evidence="3 4">
    <name type="scientific">Lipomyces starkeyi NRRL Y-11557</name>
    <dbReference type="NCBI Taxonomy" id="675824"/>
    <lineage>
        <taxon>Eukaryota</taxon>
        <taxon>Fungi</taxon>
        <taxon>Dikarya</taxon>
        <taxon>Ascomycota</taxon>
        <taxon>Saccharomycotina</taxon>
        <taxon>Lipomycetes</taxon>
        <taxon>Lipomycetales</taxon>
        <taxon>Lipomycetaceae</taxon>
        <taxon>Lipomyces</taxon>
    </lineage>
</organism>
<feature type="domain" description="Transcription factor TFIIIC triple barrel" evidence="2">
    <location>
        <begin position="93"/>
        <end position="152"/>
    </location>
</feature>
<dbReference type="EMBL" id="KV454304">
    <property type="protein sequence ID" value="ODQ69273.1"/>
    <property type="molecule type" value="Genomic_DNA"/>
</dbReference>
<feature type="compositionally biased region" description="Acidic residues" evidence="1">
    <location>
        <begin position="41"/>
        <end position="72"/>
    </location>
</feature>
<accession>A0A1E3PV39</accession>
<dbReference type="Pfam" id="PF10419">
    <property type="entry name" value="TFIIIC_sub6"/>
    <property type="match status" value="1"/>
</dbReference>
<protein>
    <recommendedName>
        <fullName evidence="2">Transcription factor TFIIIC triple barrel domain-containing protein</fullName>
    </recommendedName>
</protein>
<feature type="region of interest" description="Disordered" evidence="1">
    <location>
        <begin position="1"/>
        <end position="23"/>
    </location>
</feature>
<evidence type="ECO:0000259" key="2">
    <source>
        <dbReference type="Pfam" id="PF10419"/>
    </source>
</evidence>
<dbReference type="Proteomes" id="UP000094385">
    <property type="component" value="Unassembled WGS sequence"/>
</dbReference>
<proteinExistence type="predicted"/>
<keyword evidence="4" id="KW-1185">Reference proteome</keyword>
<reference evidence="3 4" key="1">
    <citation type="journal article" date="2016" name="Proc. Natl. Acad. Sci. U.S.A.">
        <title>Comparative genomics of biotechnologically important yeasts.</title>
        <authorList>
            <person name="Riley R."/>
            <person name="Haridas S."/>
            <person name="Wolfe K.H."/>
            <person name="Lopes M.R."/>
            <person name="Hittinger C.T."/>
            <person name="Goeker M."/>
            <person name="Salamov A.A."/>
            <person name="Wisecaver J.H."/>
            <person name="Long T.M."/>
            <person name="Calvey C.H."/>
            <person name="Aerts A.L."/>
            <person name="Barry K.W."/>
            <person name="Choi C."/>
            <person name="Clum A."/>
            <person name="Coughlan A.Y."/>
            <person name="Deshpande S."/>
            <person name="Douglass A.P."/>
            <person name="Hanson S.J."/>
            <person name="Klenk H.-P."/>
            <person name="LaButti K.M."/>
            <person name="Lapidus A."/>
            <person name="Lindquist E.A."/>
            <person name="Lipzen A.M."/>
            <person name="Meier-Kolthoff J.P."/>
            <person name="Ohm R.A."/>
            <person name="Otillar R.P."/>
            <person name="Pangilinan J.L."/>
            <person name="Peng Y."/>
            <person name="Rokas A."/>
            <person name="Rosa C.A."/>
            <person name="Scheuner C."/>
            <person name="Sibirny A.A."/>
            <person name="Slot J.C."/>
            <person name="Stielow J.B."/>
            <person name="Sun H."/>
            <person name="Kurtzman C.P."/>
            <person name="Blackwell M."/>
            <person name="Grigoriev I.V."/>
            <person name="Jeffries T.W."/>
        </authorList>
    </citation>
    <scope>NUCLEOTIDE SEQUENCE [LARGE SCALE GENOMIC DNA]</scope>
    <source>
        <strain evidence="3 4">NRRL Y-11557</strain>
    </source>
</reference>
<dbReference type="AlphaFoldDB" id="A0A1E3PV39"/>
<dbReference type="InterPro" id="IPR019481">
    <property type="entry name" value="TFIIIC_triple_barrel"/>
</dbReference>
<name>A0A1E3PV39_LIPST</name>
<evidence type="ECO:0000256" key="1">
    <source>
        <dbReference type="SAM" id="MobiDB-lite"/>
    </source>
</evidence>
<dbReference type="OrthoDB" id="414418at2759"/>
<evidence type="ECO:0000313" key="4">
    <source>
        <dbReference type="Proteomes" id="UP000094385"/>
    </source>
</evidence>
<sequence>MDIENDEYASMESTYEYDDEEDGDLFEYYHGIRRVAKPEASEVESEDEGGDDGDVDIDDAEEDGAEEDEEESGTAVDAAAAVEQPLEGDSIDEDEEVYYIPLDLSAAPQSLDNVSDCQVVNLHTGCPLISVGSRVYEGQWEDTIGTDMFFSQGSAL</sequence>
<feature type="region of interest" description="Disordered" evidence="1">
    <location>
        <begin position="36"/>
        <end position="92"/>
    </location>
</feature>
<evidence type="ECO:0000313" key="3">
    <source>
        <dbReference type="EMBL" id="ODQ69273.1"/>
    </source>
</evidence>
<gene>
    <name evidence="3" type="ORF">LIPSTDRAFT_195236</name>
</gene>